<protein>
    <recommendedName>
        <fullName evidence="3">YdbS-like PH domain-containing protein</fullName>
    </recommendedName>
</protein>
<organism evidence="4 5">
    <name type="scientific">Nostocoides veronense</name>
    <dbReference type="NCBI Taxonomy" id="330836"/>
    <lineage>
        <taxon>Bacteria</taxon>
        <taxon>Bacillati</taxon>
        <taxon>Actinomycetota</taxon>
        <taxon>Actinomycetes</taxon>
        <taxon>Micrococcales</taxon>
        <taxon>Intrasporangiaceae</taxon>
        <taxon>Nostocoides</taxon>
    </lineage>
</organism>
<feature type="transmembrane region" description="Helical" evidence="2">
    <location>
        <begin position="40"/>
        <end position="59"/>
    </location>
</feature>
<comment type="caution">
    <text evidence="4">The sequence shown here is derived from an EMBL/GenBank/DDBJ whole genome shotgun (WGS) entry which is preliminary data.</text>
</comment>
<evidence type="ECO:0000256" key="1">
    <source>
        <dbReference type="SAM" id="MobiDB-lite"/>
    </source>
</evidence>
<gene>
    <name evidence="4" type="ORF">GCM10009811_31910</name>
</gene>
<evidence type="ECO:0000313" key="4">
    <source>
        <dbReference type="EMBL" id="GAA1805956.1"/>
    </source>
</evidence>
<proteinExistence type="predicted"/>
<keyword evidence="2" id="KW-0812">Transmembrane</keyword>
<name>A0ABP4Y751_9MICO</name>
<evidence type="ECO:0000313" key="5">
    <source>
        <dbReference type="Proteomes" id="UP001499938"/>
    </source>
</evidence>
<dbReference type="Proteomes" id="UP001499938">
    <property type="component" value="Unassembled WGS sequence"/>
</dbReference>
<feature type="compositionally biased region" description="Low complexity" evidence="1">
    <location>
        <begin position="202"/>
        <end position="213"/>
    </location>
</feature>
<dbReference type="InterPro" id="IPR005182">
    <property type="entry name" value="YdbS-like_PH"/>
</dbReference>
<keyword evidence="5" id="KW-1185">Reference proteome</keyword>
<dbReference type="EMBL" id="BAAAPO010000050">
    <property type="protein sequence ID" value="GAA1805956.1"/>
    <property type="molecule type" value="Genomic_DNA"/>
</dbReference>
<accession>A0ABP4Y751</accession>
<evidence type="ECO:0000256" key="2">
    <source>
        <dbReference type="SAM" id="Phobius"/>
    </source>
</evidence>
<dbReference type="Pfam" id="PF03703">
    <property type="entry name" value="bPH_2"/>
    <property type="match status" value="1"/>
</dbReference>
<keyword evidence="2" id="KW-1133">Transmembrane helix</keyword>
<evidence type="ECO:0000259" key="3">
    <source>
        <dbReference type="Pfam" id="PF03703"/>
    </source>
</evidence>
<feature type="transmembrane region" description="Helical" evidence="2">
    <location>
        <begin position="66"/>
        <end position="84"/>
    </location>
</feature>
<dbReference type="PANTHER" id="PTHR37938:SF1">
    <property type="entry name" value="BLL0215 PROTEIN"/>
    <property type="match status" value="1"/>
</dbReference>
<keyword evidence="2" id="KW-0472">Membrane</keyword>
<feature type="compositionally biased region" description="Low complexity" evidence="1">
    <location>
        <begin position="283"/>
        <end position="295"/>
    </location>
</feature>
<feature type="region of interest" description="Disordered" evidence="1">
    <location>
        <begin position="202"/>
        <end position="320"/>
    </location>
</feature>
<sequence>MLGRVTYGDDPLVADPTKDLGKTLTEGEHLVLNIHQHPVVLWKPVALLLAALTVLGIMLSGDRLPFLVVLLVFAAGLNLLWQIYERNHNSFAATDRRVLRVEGVINKSFPMMRLQKITDMRLDQPLLGRLLGYGTLTIESAGQDQAVRELRYTPHPTQAYRRLNAVILGEDRASTEEPFRRPPAARAAAAVGRGARRLVAGTARVAARSSSAAPDRRTKSGHAVNSPVVHTSRHSYFGAGDTPSQPDTGERRGRRSSAAGGMPPRPADPSRSAGMPPRPAGVPRPARGPAGASGPHTPQRPHRGDDTDEIPITPRGPSRE</sequence>
<reference evidence="5" key="1">
    <citation type="journal article" date="2019" name="Int. J. Syst. Evol. Microbiol.">
        <title>The Global Catalogue of Microorganisms (GCM) 10K type strain sequencing project: providing services to taxonomists for standard genome sequencing and annotation.</title>
        <authorList>
            <consortium name="The Broad Institute Genomics Platform"/>
            <consortium name="The Broad Institute Genome Sequencing Center for Infectious Disease"/>
            <person name="Wu L."/>
            <person name="Ma J."/>
        </authorList>
    </citation>
    <scope>NUCLEOTIDE SEQUENCE [LARGE SCALE GENOMIC DNA]</scope>
    <source>
        <strain evidence="5">JCM 15592</strain>
    </source>
</reference>
<feature type="domain" description="YdbS-like PH" evidence="3">
    <location>
        <begin position="89"/>
        <end position="157"/>
    </location>
</feature>
<dbReference type="PANTHER" id="PTHR37938">
    <property type="entry name" value="BLL0215 PROTEIN"/>
    <property type="match status" value="1"/>
</dbReference>